<gene>
    <name evidence="15" type="ORF">IT779_26065</name>
</gene>
<dbReference type="Pfam" id="PF02776">
    <property type="entry name" value="TPP_enzyme_N"/>
    <property type="match status" value="1"/>
</dbReference>
<evidence type="ECO:0000259" key="12">
    <source>
        <dbReference type="Pfam" id="PF00205"/>
    </source>
</evidence>
<evidence type="ECO:0000256" key="7">
    <source>
        <dbReference type="ARBA" id="ARBA00022827"/>
    </source>
</evidence>
<evidence type="ECO:0000256" key="8">
    <source>
        <dbReference type="ARBA" id="ARBA00023052"/>
    </source>
</evidence>
<dbReference type="EC" id="2.2.1.6" evidence="5"/>
<name>A0A931IDM8_9NOCA</name>
<dbReference type="GO" id="GO:0030976">
    <property type="term" value="F:thiamine pyrophosphate binding"/>
    <property type="evidence" value="ECO:0007669"/>
    <property type="project" value="InterPro"/>
</dbReference>
<dbReference type="GO" id="GO:0009097">
    <property type="term" value="P:isoleucine biosynthetic process"/>
    <property type="evidence" value="ECO:0007669"/>
    <property type="project" value="TreeGrafter"/>
</dbReference>
<dbReference type="GO" id="GO:0003984">
    <property type="term" value="F:acetolactate synthase activity"/>
    <property type="evidence" value="ECO:0007669"/>
    <property type="project" value="UniProtKB-EC"/>
</dbReference>
<evidence type="ECO:0000256" key="1">
    <source>
        <dbReference type="ARBA" id="ARBA00001964"/>
    </source>
</evidence>
<dbReference type="Proteomes" id="UP000655751">
    <property type="component" value="Unassembled WGS sequence"/>
</dbReference>
<keyword evidence="16" id="KW-1185">Reference proteome</keyword>
<sequence>MKTNGGAVLAHALRAQGVSDAFVLHGGHLDAFLVACAEESIRLTDTRHEATAGHAAAAYARATADVGVCAITAGPGFTNALTAIADAHLDAAPVLFITSSPPLREVETNVLQGGLDQIAMALPVTKWAHRVTHVERIPDLVDKAIRIALSGRPGPVLLEVPIDIVFAPLEHELTYPTRTAPRAKPALDPGTADRILRLLAEAERPAIIVGGGMLFSPDSGRELAAFAEATGIPVVYSSKANGVLPVEHPYNLGNVGAIAAAAAGAKQPADVVLQVGARAGMALGGRSGAIVSHEATLIHIDIDGAELGRIDTPVISAIADAGESFAALNRGLADRPVSAPTGWVELLRKLRARTAGRFGDVAPHTDSGYIHPHHAAAAVAAALDPDTAISYDGGETPAWFVPLCTAPGPGLATGNGYLGTLGVGQGFAIGLAIARPGRPVATVIGDGAVGFHLSEFDTMARHNLPITTIVFNNGAWGISRHGQELVFGEQNLAVVDLERTAYHEAARALGCEGVEVDRIEDLAPAIRKAQESGRPTCVNVMIDRDLIHPNIVAMVGYSDREDEIAIPYYENIPVR</sequence>
<dbReference type="InterPro" id="IPR045229">
    <property type="entry name" value="TPP_enz"/>
</dbReference>
<evidence type="ECO:0000256" key="11">
    <source>
        <dbReference type="RuleBase" id="RU362132"/>
    </source>
</evidence>
<dbReference type="Gene3D" id="3.40.50.1220">
    <property type="entry name" value="TPP-binding domain"/>
    <property type="match status" value="1"/>
</dbReference>
<evidence type="ECO:0000256" key="2">
    <source>
        <dbReference type="ARBA" id="ARBA00004974"/>
    </source>
</evidence>
<dbReference type="GO" id="GO:0000287">
    <property type="term" value="F:magnesium ion binding"/>
    <property type="evidence" value="ECO:0007669"/>
    <property type="project" value="InterPro"/>
</dbReference>
<dbReference type="RefSeq" id="WP_196152062.1">
    <property type="nucleotide sequence ID" value="NZ_JADMLG010000012.1"/>
</dbReference>
<dbReference type="InterPro" id="IPR012001">
    <property type="entry name" value="Thiamin_PyroP_enz_TPP-bd_dom"/>
</dbReference>
<feature type="domain" description="Thiamine pyrophosphate enzyme TPP-binding" evidence="13">
    <location>
        <begin position="392"/>
        <end position="540"/>
    </location>
</feature>
<evidence type="ECO:0000256" key="6">
    <source>
        <dbReference type="ARBA" id="ARBA00022630"/>
    </source>
</evidence>
<evidence type="ECO:0000313" key="15">
    <source>
        <dbReference type="EMBL" id="MBH0779742.1"/>
    </source>
</evidence>
<dbReference type="InterPro" id="IPR012000">
    <property type="entry name" value="Thiamin_PyroP_enz_cen_dom"/>
</dbReference>
<keyword evidence="6" id="KW-0285">Flavoprotein</keyword>
<evidence type="ECO:0000313" key="16">
    <source>
        <dbReference type="Proteomes" id="UP000655751"/>
    </source>
</evidence>
<dbReference type="GO" id="GO:0005948">
    <property type="term" value="C:acetolactate synthase complex"/>
    <property type="evidence" value="ECO:0007669"/>
    <property type="project" value="TreeGrafter"/>
</dbReference>
<dbReference type="FunFam" id="3.40.50.970:FF:000007">
    <property type="entry name" value="Acetolactate synthase"/>
    <property type="match status" value="1"/>
</dbReference>
<dbReference type="Gene3D" id="3.40.50.970">
    <property type="match status" value="2"/>
</dbReference>
<dbReference type="GO" id="GO:0050660">
    <property type="term" value="F:flavin adenine dinucleotide binding"/>
    <property type="evidence" value="ECO:0007669"/>
    <property type="project" value="TreeGrafter"/>
</dbReference>
<evidence type="ECO:0000256" key="9">
    <source>
        <dbReference type="ARBA" id="ARBA00023304"/>
    </source>
</evidence>
<comment type="pathway">
    <text evidence="2">Amino-acid biosynthesis; L-isoleucine biosynthesis; L-isoleucine from 2-oxobutanoate: step 1/4.</text>
</comment>
<keyword evidence="9" id="KW-0100">Branched-chain amino acid biosynthesis</keyword>
<proteinExistence type="inferred from homology"/>
<comment type="pathway">
    <text evidence="3">Amino-acid biosynthesis; L-valine biosynthesis; L-valine from pyruvate: step 1/4.</text>
</comment>
<protein>
    <recommendedName>
        <fullName evidence="5">acetolactate synthase</fullName>
        <ecNumber evidence="5">2.2.1.6</ecNumber>
    </recommendedName>
</protein>
<dbReference type="InterPro" id="IPR011766">
    <property type="entry name" value="TPP_enzyme_TPP-bd"/>
</dbReference>
<comment type="caution">
    <text evidence="15">The sequence shown here is derived from an EMBL/GenBank/DDBJ whole genome shotgun (WGS) entry which is preliminary data.</text>
</comment>
<dbReference type="Pfam" id="PF00205">
    <property type="entry name" value="TPP_enzyme_M"/>
    <property type="match status" value="1"/>
</dbReference>
<dbReference type="PANTHER" id="PTHR18968">
    <property type="entry name" value="THIAMINE PYROPHOSPHATE ENZYMES"/>
    <property type="match status" value="1"/>
</dbReference>
<organism evidence="15 16">
    <name type="scientific">Nocardia bovistercoris</name>
    <dbReference type="NCBI Taxonomy" id="2785916"/>
    <lineage>
        <taxon>Bacteria</taxon>
        <taxon>Bacillati</taxon>
        <taxon>Actinomycetota</taxon>
        <taxon>Actinomycetes</taxon>
        <taxon>Mycobacteriales</taxon>
        <taxon>Nocardiaceae</taxon>
        <taxon>Nocardia</taxon>
    </lineage>
</organism>
<evidence type="ECO:0000256" key="5">
    <source>
        <dbReference type="ARBA" id="ARBA00013145"/>
    </source>
</evidence>
<comment type="cofactor">
    <cofactor evidence="1">
        <name>thiamine diphosphate</name>
        <dbReference type="ChEBI" id="CHEBI:58937"/>
    </cofactor>
</comment>
<evidence type="ECO:0000256" key="3">
    <source>
        <dbReference type="ARBA" id="ARBA00005025"/>
    </source>
</evidence>
<evidence type="ECO:0000259" key="14">
    <source>
        <dbReference type="Pfam" id="PF02776"/>
    </source>
</evidence>
<dbReference type="InterPro" id="IPR029061">
    <property type="entry name" value="THDP-binding"/>
</dbReference>
<feature type="domain" description="Thiamine pyrophosphate enzyme central" evidence="12">
    <location>
        <begin position="193"/>
        <end position="328"/>
    </location>
</feature>
<dbReference type="SUPFAM" id="SSF52467">
    <property type="entry name" value="DHS-like NAD/FAD-binding domain"/>
    <property type="match status" value="1"/>
</dbReference>
<dbReference type="PANTHER" id="PTHR18968:SF166">
    <property type="entry name" value="2-HYDROXYACYL-COA LYASE 2"/>
    <property type="match status" value="1"/>
</dbReference>
<dbReference type="Pfam" id="PF02775">
    <property type="entry name" value="TPP_enzyme_C"/>
    <property type="match status" value="1"/>
</dbReference>
<comment type="catalytic activity">
    <reaction evidence="10">
        <text>2 pyruvate + H(+) = (2S)-2-acetolactate + CO2</text>
        <dbReference type="Rhea" id="RHEA:25249"/>
        <dbReference type="ChEBI" id="CHEBI:15361"/>
        <dbReference type="ChEBI" id="CHEBI:15378"/>
        <dbReference type="ChEBI" id="CHEBI:16526"/>
        <dbReference type="ChEBI" id="CHEBI:58476"/>
        <dbReference type="EC" id="2.2.1.6"/>
    </reaction>
</comment>
<evidence type="ECO:0000256" key="4">
    <source>
        <dbReference type="ARBA" id="ARBA00007812"/>
    </source>
</evidence>
<evidence type="ECO:0000256" key="10">
    <source>
        <dbReference type="ARBA" id="ARBA00048670"/>
    </source>
</evidence>
<dbReference type="GO" id="GO:0009099">
    <property type="term" value="P:L-valine biosynthetic process"/>
    <property type="evidence" value="ECO:0007669"/>
    <property type="project" value="TreeGrafter"/>
</dbReference>
<dbReference type="AlphaFoldDB" id="A0A931IDM8"/>
<keyword evidence="7" id="KW-0274">FAD</keyword>
<reference evidence="15" key="1">
    <citation type="submission" date="2020-11" db="EMBL/GenBank/DDBJ databases">
        <title>Nocardia NEAU-351.nov., a novel actinomycete isolated from the cow dung.</title>
        <authorList>
            <person name="Zhang X."/>
        </authorList>
    </citation>
    <scope>NUCLEOTIDE SEQUENCE</scope>
    <source>
        <strain evidence="15">NEAU-351</strain>
    </source>
</reference>
<dbReference type="SUPFAM" id="SSF52518">
    <property type="entry name" value="Thiamin diphosphate-binding fold (THDP-binding)"/>
    <property type="match status" value="2"/>
</dbReference>
<keyword evidence="9" id="KW-0028">Amino-acid biosynthesis</keyword>
<accession>A0A931IDM8</accession>
<dbReference type="EMBL" id="JADMLG010000012">
    <property type="protein sequence ID" value="MBH0779742.1"/>
    <property type="molecule type" value="Genomic_DNA"/>
</dbReference>
<dbReference type="InterPro" id="IPR029035">
    <property type="entry name" value="DHS-like_NAD/FAD-binding_dom"/>
</dbReference>
<feature type="domain" description="Thiamine pyrophosphate enzyme N-terminal TPP-binding" evidence="14">
    <location>
        <begin position="4"/>
        <end position="120"/>
    </location>
</feature>
<dbReference type="CDD" id="cd07035">
    <property type="entry name" value="TPP_PYR_POX_like"/>
    <property type="match status" value="1"/>
</dbReference>
<evidence type="ECO:0000259" key="13">
    <source>
        <dbReference type="Pfam" id="PF02775"/>
    </source>
</evidence>
<comment type="similarity">
    <text evidence="4 11">Belongs to the TPP enzyme family.</text>
</comment>
<dbReference type="CDD" id="cd02004">
    <property type="entry name" value="TPP_BZL_OCoD_HPCL"/>
    <property type="match status" value="1"/>
</dbReference>
<keyword evidence="8 11" id="KW-0786">Thiamine pyrophosphate</keyword>